<dbReference type="RefSeq" id="WP_015500230.1">
    <property type="nucleotide sequence ID" value="NC_020911.1"/>
</dbReference>
<evidence type="ECO:0000313" key="1">
    <source>
        <dbReference type="EMBL" id="AGI68229.1"/>
    </source>
</evidence>
<dbReference type="eggNOG" id="ENOG502ZVYU">
    <property type="taxonomic scope" value="Bacteria"/>
</dbReference>
<keyword evidence="2" id="KW-1185">Reference proteome</keyword>
<protein>
    <submittedName>
        <fullName evidence="1">Uncharacterized protein</fullName>
    </submittedName>
</protein>
<gene>
    <name evidence="1" type="ORF">OAN307_c26400</name>
</gene>
<evidence type="ECO:0000313" key="2">
    <source>
        <dbReference type="Proteomes" id="UP000005307"/>
    </source>
</evidence>
<organism evidence="1 2">
    <name type="scientific">Octadecabacter antarcticus 307</name>
    <dbReference type="NCBI Taxonomy" id="391626"/>
    <lineage>
        <taxon>Bacteria</taxon>
        <taxon>Pseudomonadati</taxon>
        <taxon>Pseudomonadota</taxon>
        <taxon>Alphaproteobacteria</taxon>
        <taxon>Rhodobacterales</taxon>
        <taxon>Roseobacteraceae</taxon>
        <taxon>Octadecabacter</taxon>
    </lineage>
</organism>
<dbReference type="AlphaFoldDB" id="M9R6F2"/>
<accession>M9R6F2</accession>
<sequence length="168" mass="18008">MRNEDTNKSPVCTICGTEDFSDCGHLVADLDVTFFECEGGALSDKFHDFVDILETAFSSSVNQGQNFQTNFGFYQAHINELWRSVDNHAEGGSEDVVGDGSIFFGLIATLLLDAGANEYLGPVVIDGGPGCSSACRLFFSEAPENTVTEMYNLLATTFTNATAATSSN</sequence>
<reference evidence="1 2" key="1">
    <citation type="journal article" date="2013" name="PLoS ONE">
        <title>Poles Apart: Arctic and Antarctic Octadecabacter strains Share High Genome Plasticity and a New Type of Xanthorhodopsin.</title>
        <authorList>
            <person name="Vollmers J."/>
            <person name="Voget S."/>
            <person name="Dietrich S."/>
            <person name="Gollnow K."/>
            <person name="Smits M."/>
            <person name="Meyer K."/>
            <person name="Brinkhoff T."/>
            <person name="Simon M."/>
            <person name="Daniel R."/>
        </authorList>
    </citation>
    <scope>NUCLEOTIDE SEQUENCE [LARGE SCALE GENOMIC DNA]</scope>
    <source>
        <strain evidence="1 2">307</strain>
    </source>
</reference>
<dbReference type="KEGG" id="oat:OAN307_c26400"/>
<dbReference type="OrthoDB" id="9871359at2"/>
<dbReference type="Proteomes" id="UP000005307">
    <property type="component" value="Chromosome"/>
</dbReference>
<proteinExistence type="predicted"/>
<dbReference type="HOGENOM" id="CLU_1584803_0_0_5"/>
<dbReference type="EMBL" id="CP003740">
    <property type="protein sequence ID" value="AGI68229.1"/>
    <property type="molecule type" value="Genomic_DNA"/>
</dbReference>
<name>M9R6F2_9RHOB</name>